<reference evidence="1" key="1">
    <citation type="submission" date="2018-02" db="EMBL/GenBank/DDBJ databases">
        <title>Rhizophora mucronata_Transcriptome.</title>
        <authorList>
            <person name="Meera S.P."/>
            <person name="Sreeshan A."/>
            <person name="Augustine A."/>
        </authorList>
    </citation>
    <scope>NUCLEOTIDE SEQUENCE</scope>
    <source>
        <tissue evidence="1">Leaf</tissue>
    </source>
</reference>
<sequence length="85" mass="9730">MMIQFVYTPVNLGAFFRLQQLKGSFNSNQHSNALYLLLNLTYAPLPRCLQENPPFQREELAEGMACCSQVNCHMFHSNCSKAIIF</sequence>
<name>A0A2P2LX33_RHIMU</name>
<dbReference type="AlphaFoldDB" id="A0A2P2LX33"/>
<organism evidence="1">
    <name type="scientific">Rhizophora mucronata</name>
    <name type="common">Asiatic mangrove</name>
    <dbReference type="NCBI Taxonomy" id="61149"/>
    <lineage>
        <taxon>Eukaryota</taxon>
        <taxon>Viridiplantae</taxon>
        <taxon>Streptophyta</taxon>
        <taxon>Embryophyta</taxon>
        <taxon>Tracheophyta</taxon>
        <taxon>Spermatophyta</taxon>
        <taxon>Magnoliopsida</taxon>
        <taxon>eudicotyledons</taxon>
        <taxon>Gunneridae</taxon>
        <taxon>Pentapetalae</taxon>
        <taxon>rosids</taxon>
        <taxon>fabids</taxon>
        <taxon>Malpighiales</taxon>
        <taxon>Rhizophoraceae</taxon>
        <taxon>Rhizophora</taxon>
    </lineage>
</organism>
<proteinExistence type="predicted"/>
<dbReference type="EMBL" id="GGEC01042046">
    <property type="protein sequence ID" value="MBX22530.1"/>
    <property type="molecule type" value="Transcribed_RNA"/>
</dbReference>
<accession>A0A2P2LX33</accession>
<evidence type="ECO:0000313" key="1">
    <source>
        <dbReference type="EMBL" id="MBX22530.1"/>
    </source>
</evidence>
<protein>
    <submittedName>
        <fullName evidence="1">Uncharacterized protein LOC105634861 isoform X1</fullName>
    </submittedName>
</protein>